<dbReference type="CDD" id="cd14667">
    <property type="entry name" value="3D_containing_proteins"/>
    <property type="match status" value="1"/>
</dbReference>
<dbReference type="EMBL" id="FNED01000012">
    <property type="protein sequence ID" value="SDJ11226.1"/>
    <property type="molecule type" value="Genomic_DNA"/>
</dbReference>
<name>A0A1G8R2L2_ANEMI</name>
<dbReference type="GeneID" id="42304381"/>
<keyword evidence="2" id="KW-1133">Transmembrane helix</keyword>
<dbReference type="GO" id="GO:0009254">
    <property type="term" value="P:peptidoglycan turnover"/>
    <property type="evidence" value="ECO:0007669"/>
    <property type="project" value="InterPro"/>
</dbReference>
<feature type="domain" description="3D" evidence="3">
    <location>
        <begin position="154"/>
        <end position="212"/>
    </location>
</feature>
<keyword evidence="2" id="KW-0812">Transmembrane</keyword>
<dbReference type="AlphaFoldDB" id="A0A1G8R2L2"/>
<accession>A0A1G8R2L2</accession>
<dbReference type="InterPro" id="IPR051933">
    <property type="entry name" value="Resuscitation_pf_RpfB"/>
</dbReference>
<keyword evidence="1" id="KW-0732">Signal</keyword>
<dbReference type="GO" id="GO:0004553">
    <property type="term" value="F:hydrolase activity, hydrolyzing O-glycosyl compounds"/>
    <property type="evidence" value="ECO:0007669"/>
    <property type="project" value="InterPro"/>
</dbReference>
<dbReference type="InterPro" id="IPR059180">
    <property type="entry name" value="3D_YorM"/>
</dbReference>
<proteinExistence type="predicted"/>
<dbReference type="InterPro" id="IPR036908">
    <property type="entry name" value="RlpA-like_sf"/>
</dbReference>
<reference evidence="4 5" key="1">
    <citation type="submission" date="2016-10" db="EMBL/GenBank/DDBJ databases">
        <authorList>
            <person name="de Groot N.N."/>
        </authorList>
    </citation>
    <scope>NUCLEOTIDE SEQUENCE [LARGE SCALE GENOMIC DNA]</scope>
    <source>
        <strain evidence="4 5">DSM 2895</strain>
    </source>
</reference>
<feature type="transmembrane region" description="Helical" evidence="2">
    <location>
        <begin position="21"/>
        <end position="39"/>
    </location>
</feature>
<dbReference type="SUPFAM" id="SSF50685">
    <property type="entry name" value="Barwin-like endoglucanases"/>
    <property type="match status" value="1"/>
</dbReference>
<dbReference type="GO" id="GO:0019867">
    <property type="term" value="C:outer membrane"/>
    <property type="evidence" value="ECO:0007669"/>
    <property type="project" value="InterPro"/>
</dbReference>
<dbReference type="RefSeq" id="WP_052812374.1">
    <property type="nucleotide sequence ID" value="NZ_BJOA01000077.1"/>
</dbReference>
<gene>
    <name evidence="4" type="ORF">SAMN04487909_11216</name>
</gene>
<evidence type="ECO:0000256" key="1">
    <source>
        <dbReference type="ARBA" id="ARBA00022729"/>
    </source>
</evidence>
<dbReference type="Proteomes" id="UP000182836">
    <property type="component" value="Unassembled WGS sequence"/>
</dbReference>
<evidence type="ECO:0000313" key="5">
    <source>
        <dbReference type="Proteomes" id="UP000182836"/>
    </source>
</evidence>
<dbReference type="Pfam" id="PF06725">
    <property type="entry name" value="3D"/>
    <property type="match status" value="1"/>
</dbReference>
<protein>
    <submittedName>
        <fullName evidence="4">3D (Asp-Asp-Asp) domain-containing protein</fullName>
    </submittedName>
</protein>
<evidence type="ECO:0000259" key="3">
    <source>
        <dbReference type="Pfam" id="PF06725"/>
    </source>
</evidence>
<evidence type="ECO:0000313" key="4">
    <source>
        <dbReference type="EMBL" id="SDJ11226.1"/>
    </source>
</evidence>
<dbReference type="InterPro" id="IPR010611">
    <property type="entry name" value="3D_dom"/>
</dbReference>
<dbReference type="Gene3D" id="2.40.40.10">
    <property type="entry name" value="RlpA-like domain"/>
    <property type="match status" value="1"/>
</dbReference>
<dbReference type="PANTHER" id="PTHR39160">
    <property type="entry name" value="CELL WALL-BINDING PROTEIN YOCH"/>
    <property type="match status" value="1"/>
</dbReference>
<sequence length="216" mass="23618">MRKNLHTSLFHSAKAFREYRRTLIVGCPIIGLFLLVYLINSLAETPQHPEKDGNTFSPTTLPTYRTSFYPNGEVSAKELVPLGLTPVEMETFESSNLVAQTQKSTNNRALNRQQKPARSAMAKVREGMVFTANASGYTGPGKTKSGTKVRPGVAAVDPDYIPLGTVLWVEGYGECRAEDIGGAIKGNAIDLAFSTKKEALDWGRKDVQVKVISVPE</sequence>
<organism evidence="4 5">
    <name type="scientific">Aneurinibacillus migulanus</name>
    <name type="common">Bacillus migulanus</name>
    <dbReference type="NCBI Taxonomy" id="47500"/>
    <lineage>
        <taxon>Bacteria</taxon>
        <taxon>Bacillati</taxon>
        <taxon>Bacillota</taxon>
        <taxon>Bacilli</taxon>
        <taxon>Bacillales</taxon>
        <taxon>Paenibacillaceae</taxon>
        <taxon>Aneurinibacillus group</taxon>
        <taxon>Aneurinibacillus</taxon>
    </lineage>
</organism>
<evidence type="ECO:0000256" key="2">
    <source>
        <dbReference type="SAM" id="Phobius"/>
    </source>
</evidence>
<dbReference type="OrthoDB" id="9798935at2"/>
<dbReference type="PANTHER" id="PTHR39160:SF4">
    <property type="entry name" value="RESUSCITATION-PROMOTING FACTOR RPFB"/>
    <property type="match status" value="1"/>
</dbReference>
<keyword evidence="2" id="KW-0472">Membrane</keyword>